<dbReference type="Proteomes" id="UP001611415">
    <property type="component" value="Unassembled WGS sequence"/>
</dbReference>
<evidence type="ECO:0000313" key="2">
    <source>
        <dbReference type="Proteomes" id="UP001611415"/>
    </source>
</evidence>
<keyword evidence="2" id="KW-1185">Reference proteome</keyword>
<dbReference type="EMBL" id="JBIRYO010000014">
    <property type="protein sequence ID" value="MFI2475966.1"/>
    <property type="molecule type" value="Genomic_DNA"/>
</dbReference>
<accession>A0ABW7X4G1</accession>
<dbReference type="RefSeq" id="WP_357411181.1">
    <property type="nucleotide sequence ID" value="NZ_JBEYCD010000027.1"/>
</dbReference>
<proteinExistence type="predicted"/>
<gene>
    <name evidence="1" type="ORF">ACH49W_21540</name>
</gene>
<name>A0ABW7X4G1_9NOCA</name>
<protein>
    <recommendedName>
        <fullName evidence="3">DUF4402 domain-containing protein</fullName>
    </recommendedName>
</protein>
<sequence>MIFSAILPAQAAGAADATVLAGVYSPGFYSGDTITDVELVAPPGYSAITGAATNNVTVSVRHVRNGTVLQTFAAVTTTEGTNLVPESPISIPITAQPVLRTGDVIDVQMHQNGAGQAVGTGLTVYVFIS</sequence>
<evidence type="ECO:0000313" key="1">
    <source>
        <dbReference type="EMBL" id="MFI2475966.1"/>
    </source>
</evidence>
<organism evidence="1 2">
    <name type="scientific">Nocardia xishanensis</name>
    <dbReference type="NCBI Taxonomy" id="238964"/>
    <lineage>
        <taxon>Bacteria</taxon>
        <taxon>Bacillati</taxon>
        <taxon>Actinomycetota</taxon>
        <taxon>Actinomycetes</taxon>
        <taxon>Mycobacteriales</taxon>
        <taxon>Nocardiaceae</taxon>
        <taxon>Nocardia</taxon>
    </lineage>
</organism>
<evidence type="ECO:0008006" key="3">
    <source>
        <dbReference type="Google" id="ProtNLM"/>
    </source>
</evidence>
<comment type="caution">
    <text evidence="1">The sequence shown here is derived from an EMBL/GenBank/DDBJ whole genome shotgun (WGS) entry which is preliminary data.</text>
</comment>
<reference evidence="1 2" key="1">
    <citation type="submission" date="2024-10" db="EMBL/GenBank/DDBJ databases">
        <title>The Natural Products Discovery Center: Release of the First 8490 Sequenced Strains for Exploring Actinobacteria Biosynthetic Diversity.</title>
        <authorList>
            <person name="Kalkreuter E."/>
            <person name="Kautsar S.A."/>
            <person name="Yang D."/>
            <person name="Bader C.D."/>
            <person name="Teijaro C.N."/>
            <person name="Fluegel L."/>
            <person name="Davis C.M."/>
            <person name="Simpson J.R."/>
            <person name="Lauterbach L."/>
            <person name="Steele A.D."/>
            <person name="Gui C."/>
            <person name="Meng S."/>
            <person name="Li G."/>
            <person name="Viehrig K."/>
            <person name="Ye F."/>
            <person name="Su P."/>
            <person name="Kiefer A.F."/>
            <person name="Nichols A."/>
            <person name="Cepeda A.J."/>
            <person name="Yan W."/>
            <person name="Fan B."/>
            <person name="Jiang Y."/>
            <person name="Adhikari A."/>
            <person name="Zheng C.-J."/>
            <person name="Schuster L."/>
            <person name="Cowan T.M."/>
            <person name="Smanski M.J."/>
            <person name="Chevrette M.G."/>
            <person name="De Carvalho L.P.S."/>
            <person name="Shen B."/>
        </authorList>
    </citation>
    <scope>NUCLEOTIDE SEQUENCE [LARGE SCALE GENOMIC DNA]</scope>
    <source>
        <strain evidence="1 2">NPDC019275</strain>
    </source>
</reference>